<evidence type="ECO:0000259" key="4">
    <source>
        <dbReference type="Pfam" id="PF12708"/>
    </source>
</evidence>
<dbReference type="InterPro" id="IPR039279">
    <property type="entry name" value="QRT3-like"/>
</dbReference>
<sequence length="380" mass="41201">MPPPTYKEYGVNEVMNIKSVPGKPVLGDGSTDDTRNINTILAEYNDCKLIYFPAGTYIVTNTIFVPSGKRIIGDAFASVISAVGSNFANAAEPRAMIRFGYPGDVGVLQVSDMMFSVADILPGCLMAEVNIAGKQPGDVGFWNTHFRVGGAVGSKVQTHCNGSPANCKAAWGIIRLSTTSSAYIENMWGWTADHDLDGGNIQNIATGRGMLVEATRATWLLGTGFEHHTLYQYNFERARNVFSALQQSESPYWQGPGNLMTPSPWAEHSIASDPDFAQCAANDALCRMALFERIQGSSDLFLYGGCNWVFFNNNHGGCNGDCQKNSIQILDSTDIYLYGTNTKSTINMILQGNRVIATEKDNAGGWGGVIAAYLYNSRSV</sequence>
<dbReference type="OrthoDB" id="1046782at2759"/>
<evidence type="ECO:0000256" key="1">
    <source>
        <dbReference type="ARBA" id="ARBA00004613"/>
    </source>
</evidence>
<dbReference type="PANTHER" id="PTHR33928">
    <property type="entry name" value="POLYGALACTURONASE QRT3"/>
    <property type="match status" value="1"/>
</dbReference>
<accession>A0A4S3J6P7</accession>
<keyword evidence="3" id="KW-0732">Signal</keyword>
<dbReference type="Proteomes" id="UP000324241">
    <property type="component" value="Unassembled WGS sequence"/>
</dbReference>
<evidence type="ECO:0000256" key="2">
    <source>
        <dbReference type="ARBA" id="ARBA00022525"/>
    </source>
</evidence>
<dbReference type="AlphaFoldDB" id="A0A4S3J6P7"/>
<evidence type="ECO:0000256" key="3">
    <source>
        <dbReference type="ARBA" id="ARBA00022729"/>
    </source>
</evidence>
<dbReference type="EMBL" id="SOSA01000510">
    <property type="protein sequence ID" value="THC90525.1"/>
    <property type="molecule type" value="Genomic_DNA"/>
</dbReference>
<reference evidence="6 7" key="1">
    <citation type="submission" date="2019-03" db="EMBL/GenBank/DDBJ databases">
        <title>The genome sequence of a newly discovered highly antifungal drug resistant Aspergillus species, Aspergillus tanneri NIH 1004.</title>
        <authorList>
            <person name="Mounaud S."/>
            <person name="Singh I."/>
            <person name="Joardar V."/>
            <person name="Pakala S."/>
            <person name="Pakala S."/>
            <person name="Venepally P."/>
            <person name="Hoover J."/>
            <person name="Nierman W."/>
            <person name="Chung J."/>
            <person name="Losada L."/>
        </authorList>
    </citation>
    <scope>NUCLEOTIDE SEQUENCE [LARGE SCALE GENOMIC DNA]</scope>
    <source>
        <strain evidence="6 7">NIH1004</strain>
    </source>
</reference>
<comment type="caution">
    <text evidence="6">The sequence shown here is derived from an EMBL/GenBank/DDBJ whole genome shotgun (WGS) entry which is preliminary data.</text>
</comment>
<proteinExistence type="predicted"/>
<organism evidence="6 7">
    <name type="scientific">Aspergillus tanneri</name>
    <dbReference type="NCBI Taxonomy" id="1220188"/>
    <lineage>
        <taxon>Eukaryota</taxon>
        <taxon>Fungi</taxon>
        <taxon>Dikarya</taxon>
        <taxon>Ascomycota</taxon>
        <taxon>Pezizomycotina</taxon>
        <taxon>Eurotiomycetes</taxon>
        <taxon>Eurotiomycetidae</taxon>
        <taxon>Eurotiales</taxon>
        <taxon>Aspergillaceae</taxon>
        <taxon>Aspergillus</taxon>
        <taxon>Aspergillus subgen. Circumdati</taxon>
    </lineage>
</organism>
<reference evidence="5 8" key="2">
    <citation type="submission" date="2019-08" db="EMBL/GenBank/DDBJ databases">
        <title>The genome sequence of a newly discovered highly antifungal drug resistant Aspergillus species, Aspergillus tanneri NIH 1004.</title>
        <authorList>
            <person name="Mounaud S."/>
            <person name="Singh I."/>
            <person name="Joardar V."/>
            <person name="Pakala S."/>
            <person name="Pakala S."/>
            <person name="Venepally P."/>
            <person name="Chung J.K."/>
            <person name="Losada L."/>
            <person name="Nierman W.C."/>
        </authorList>
    </citation>
    <scope>NUCLEOTIDE SEQUENCE [LARGE SCALE GENOMIC DNA]</scope>
    <source>
        <strain evidence="5 8">NIH1004</strain>
    </source>
</reference>
<dbReference type="SUPFAM" id="SSF51126">
    <property type="entry name" value="Pectin lyase-like"/>
    <property type="match status" value="1"/>
</dbReference>
<dbReference type="STRING" id="1220188.A0A4S3J6P7"/>
<dbReference type="RefSeq" id="XP_033425209.1">
    <property type="nucleotide sequence ID" value="XM_033571894.1"/>
</dbReference>
<dbReference type="Pfam" id="PF12708">
    <property type="entry name" value="Pect-lyase_RHGA_epim"/>
    <property type="match status" value="1"/>
</dbReference>
<dbReference type="InterPro" id="IPR012334">
    <property type="entry name" value="Pectin_lyas_fold"/>
</dbReference>
<dbReference type="EMBL" id="QUQM01000007">
    <property type="protein sequence ID" value="KAA8645848.1"/>
    <property type="molecule type" value="Genomic_DNA"/>
</dbReference>
<name>A0A4S3J6P7_9EURO</name>
<evidence type="ECO:0000313" key="7">
    <source>
        <dbReference type="Proteomes" id="UP000308092"/>
    </source>
</evidence>
<dbReference type="GO" id="GO:0005576">
    <property type="term" value="C:extracellular region"/>
    <property type="evidence" value="ECO:0007669"/>
    <property type="project" value="UniProtKB-SubCell"/>
</dbReference>
<dbReference type="VEuPathDB" id="FungiDB:EYZ11_010009"/>
<dbReference type="GO" id="GO:0004650">
    <property type="term" value="F:polygalacturonase activity"/>
    <property type="evidence" value="ECO:0007669"/>
    <property type="project" value="InterPro"/>
</dbReference>
<evidence type="ECO:0000313" key="6">
    <source>
        <dbReference type="EMBL" id="THC90525.1"/>
    </source>
</evidence>
<feature type="domain" description="Rhamnogalacturonase A/B/Epimerase-like pectate lyase" evidence="4">
    <location>
        <begin position="26"/>
        <end position="87"/>
    </location>
</feature>
<keyword evidence="2" id="KW-0964">Secreted</keyword>
<dbReference type="GeneID" id="54329971"/>
<evidence type="ECO:0000313" key="8">
    <source>
        <dbReference type="Proteomes" id="UP000324241"/>
    </source>
</evidence>
<keyword evidence="7" id="KW-1185">Reference proteome</keyword>
<dbReference type="InterPro" id="IPR011050">
    <property type="entry name" value="Pectin_lyase_fold/virulence"/>
</dbReference>
<protein>
    <recommendedName>
        <fullName evidence="4">Rhamnogalacturonase A/B/Epimerase-like pectate lyase domain-containing protein</fullName>
    </recommendedName>
</protein>
<dbReference type="Proteomes" id="UP000308092">
    <property type="component" value="Unassembled WGS sequence"/>
</dbReference>
<dbReference type="PANTHER" id="PTHR33928:SF2">
    <property type="entry name" value="PECTATE LYASE SUPERFAMILY PROTEIN DOMAIN-CONTAINING PROTEIN-RELATED"/>
    <property type="match status" value="1"/>
</dbReference>
<dbReference type="InterPro" id="IPR024535">
    <property type="entry name" value="RHGA/B-epi-like_pectate_lyase"/>
</dbReference>
<gene>
    <name evidence="5" type="ORF">ATNIH1004_007269</name>
    <name evidence="6" type="ORF">EYZ11_010009</name>
</gene>
<comment type="subcellular location">
    <subcellularLocation>
        <location evidence="1">Secreted</location>
    </subcellularLocation>
</comment>
<dbReference type="FunFam" id="2.160.20.10:FF:000049">
    <property type="entry name" value="Putative exo-beta-1,3-glucanase"/>
    <property type="match status" value="1"/>
</dbReference>
<evidence type="ECO:0000313" key="5">
    <source>
        <dbReference type="EMBL" id="KAA8645848.1"/>
    </source>
</evidence>
<dbReference type="Gene3D" id="2.160.20.10">
    <property type="entry name" value="Single-stranded right-handed beta-helix, Pectin lyase-like"/>
    <property type="match status" value="1"/>
</dbReference>